<gene>
    <name evidence="1" type="ORF">AZE42_05187</name>
</gene>
<comment type="caution">
    <text evidence="1">The sequence shown here is derived from an EMBL/GenBank/DDBJ whole genome shotgun (WGS) entry which is preliminary data.</text>
</comment>
<evidence type="ECO:0000313" key="1">
    <source>
        <dbReference type="EMBL" id="OJA10321.1"/>
    </source>
</evidence>
<dbReference type="EMBL" id="LVVM01005531">
    <property type="protein sequence ID" value="OJA10321.1"/>
    <property type="molecule type" value="Genomic_DNA"/>
</dbReference>
<dbReference type="STRING" id="180088.A0A1J8Q9M2"/>
<sequence length="153" mass="17083">MDEGGEGWVNMGSVEAAAKKDLSMATRFHFVREHTLHGTVTGMESVCIMSTYEDQLDRLLVSFKDAKRPEAAHDLVTISIHAYERAPQMVSLDSPLLKTELGTDPLSRCGVDISLYARNEGQSQRQEKKFAHSEISESCLDQFLQRTAINPLL</sequence>
<evidence type="ECO:0000313" key="2">
    <source>
        <dbReference type="Proteomes" id="UP000183567"/>
    </source>
</evidence>
<organism evidence="1 2">
    <name type="scientific">Rhizopogon vesiculosus</name>
    <dbReference type="NCBI Taxonomy" id="180088"/>
    <lineage>
        <taxon>Eukaryota</taxon>
        <taxon>Fungi</taxon>
        <taxon>Dikarya</taxon>
        <taxon>Basidiomycota</taxon>
        <taxon>Agaricomycotina</taxon>
        <taxon>Agaricomycetes</taxon>
        <taxon>Agaricomycetidae</taxon>
        <taxon>Boletales</taxon>
        <taxon>Suillineae</taxon>
        <taxon>Rhizopogonaceae</taxon>
        <taxon>Rhizopogon</taxon>
    </lineage>
</organism>
<dbReference type="Proteomes" id="UP000183567">
    <property type="component" value="Unassembled WGS sequence"/>
</dbReference>
<name>A0A1J8Q9M2_9AGAM</name>
<dbReference type="OrthoDB" id="6109at2759"/>
<dbReference type="InterPro" id="IPR015943">
    <property type="entry name" value="WD40/YVTN_repeat-like_dom_sf"/>
</dbReference>
<accession>A0A1J8Q9M2</accession>
<dbReference type="Gene3D" id="2.130.10.10">
    <property type="entry name" value="YVTN repeat-like/Quinoprotein amine dehydrogenase"/>
    <property type="match status" value="1"/>
</dbReference>
<reference evidence="1 2" key="1">
    <citation type="submission" date="2016-03" db="EMBL/GenBank/DDBJ databases">
        <title>Comparative genomics of the ectomycorrhizal sister species Rhizopogon vinicolor and Rhizopogon vesiculosus (Basidiomycota: Boletales) reveals a divergence of the mating type B locus.</title>
        <authorList>
            <person name="Mujic A.B."/>
            <person name="Kuo A."/>
            <person name="Tritt A."/>
            <person name="Lipzen A."/>
            <person name="Chen C."/>
            <person name="Johnson J."/>
            <person name="Sharma A."/>
            <person name="Barry K."/>
            <person name="Grigoriev I.V."/>
            <person name="Spatafora J.W."/>
        </authorList>
    </citation>
    <scope>NUCLEOTIDE SEQUENCE [LARGE SCALE GENOMIC DNA]</scope>
    <source>
        <strain evidence="1 2">AM-OR11-056</strain>
    </source>
</reference>
<keyword evidence="2" id="KW-1185">Reference proteome</keyword>
<protein>
    <submittedName>
        <fullName evidence="1">Uncharacterized protein</fullName>
    </submittedName>
</protein>
<proteinExistence type="predicted"/>
<dbReference type="AlphaFoldDB" id="A0A1J8Q9M2"/>